<dbReference type="InterPro" id="IPR046595">
    <property type="entry name" value="DUF6653"/>
</dbReference>
<accession>A0A0D6JJW5</accession>
<evidence type="ECO:0000313" key="3">
    <source>
        <dbReference type="Proteomes" id="UP000033187"/>
    </source>
</evidence>
<dbReference type="KEGG" id="fiy:BN1229_v1_3696"/>
<keyword evidence="1" id="KW-1133">Transmembrane helix</keyword>
<dbReference type="Pfam" id="PF20358">
    <property type="entry name" value="DUF6653"/>
    <property type="match status" value="1"/>
</dbReference>
<keyword evidence="1" id="KW-0472">Membrane</keyword>
<feature type="transmembrane region" description="Helical" evidence="1">
    <location>
        <begin position="104"/>
        <end position="125"/>
    </location>
</feature>
<dbReference type="KEGG" id="fil:BN1229_v1_3702"/>
<feature type="transmembrane region" description="Helical" evidence="1">
    <location>
        <begin position="46"/>
        <end position="64"/>
    </location>
</feature>
<dbReference type="RefSeq" id="WP_046479370.1">
    <property type="nucleotide sequence ID" value="NZ_LN829118.1"/>
</dbReference>
<reference evidence="3" key="1">
    <citation type="submission" date="2015-02" db="EMBL/GenBank/DDBJ databases">
        <authorList>
            <person name="Chooi Y.-H."/>
        </authorList>
    </citation>
    <scope>NUCLEOTIDE SEQUENCE [LARGE SCALE GENOMIC DNA]</scope>
    <source>
        <strain evidence="3">strain Y</strain>
    </source>
</reference>
<organism evidence="2 3">
    <name type="scientific">Candidatus Filomicrobium marinum</name>
    <dbReference type="NCBI Taxonomy" id="1608628"/>
    <lineage>
        <taxon>Bacteria</taxon>
        <taxon>Pseudomonadati</taxon>
        <taxon>Pseudomonadota</taxon>
        <taxon>Alphaproteobacteria</taxon>
        <taxon>Hyphomicrobiales</taxon>
        <taxon>Hyphomicrobiaceae</taxon>
        <taxon>Filomicrobium</taxon>
    </lineage>
</organism>
<evidence type="ECO:0000256" key="1">
    <source>
        <dbReference type="SAM" id="Phobius"/>
    </source>
</evidence>
<dbReference type="OrthoDB" id="1442233at2"/>
<gene>
    <name evidence="2" type="ORF">YBN1229_v1_3696</name>
</gene>
<evidence type="ECO:0008006" key="4">
    <source>
        <dbReference type="Google" id="ProtNLM"/>
    </source>
</evidence>
<keyword evidence="3" id="KW-1185">Reference proteome</keyword>
<dbReference type="AlphaFoldDB" id="A0A0D6JJW5"/>
<dbReference type="EMBL" id="LN829119">
    <property type="protein sequence ID" value="CPR22263.1"/>
    <property type="molecule type" value="Genomic_DNA"/>
</dbReference>
<sequence>MRLDQSINNAMAMDDEAWARHANPWSVWTRLATLPAFALAVYARVWIGWWCLIPIGLIVIFLWLNTRIFSKATTDERWETRAIRGEQLWLARKENPIPEHHKTATFWIVFGSCVAIAPLAIGLVMLDPWAIALGVAGMLFGQLWFLDRLAWLYAETRNSEGK</sequence>
<keyword evidence="1" id="KW-0812">Transmembrane</keyword>
<evidence type="ECO:0000313" key="2">
    <source>
        <dbReference type="EMBL" id="CPR22263.1"/>
    </source>
</evidence>
<protein>
    <recommendedName>
        <fullName evidence="4">Transmembrane protein</fullName>
    </recommendedName>
</protein>
<dbReference type="Proteomes" id="UP000033187">
    <property type="component" value="Chromosome 1"/>
</dbReference>
<feature type="transmembrane region" description="Helical" evidence="1">
    <location>
        <begin position="131"/>
        <end position="154"/>
    </location>
</feature>
<proteinExistence type="predicted"/>
<name>A0A0D6JJW5_9HYPH</name>